<evidence type="ECO:0000259" key="2">
    <source>
        <dbReference type="Pfam" id="PF25023"/>
    </source>
</evidence>
<gene>
    <name evidence="3" type="ORF">OOT00_15970</name>
</gene>
<name>A0ABT3NDC9_9BACT</name>
<dbReference type="InterPro" id="IPR056823">
    <property type="entry name" value="TEN-like_YD-shell"/>
</dbReference>
<proteinExistence type="predicted"/>
<dbReference type="Pfam" id="PF25023">
    <property type="entry name" value="TEN_YD-shell"/>
    <property type="match status" value="1"/>
</dbReference>
<dbReference type="NCBIfam" id="TIGR03696">
    <property type="entry name" value="Rhs_assc_core"/>
    <property type="match status" value="1"/>
</dbReference>
<accession>A0ABT3NDC9</accession>
<dbReference type="Proteomes" id="UP001209681">
    <property type="component" value="Unassembled WGS sequence"/>
</dbReference>
<protein>
    <submittedName>
        <fullName evidence="3">RHS repeat-associated core domain-containing protein</fullName>
    </submittedName>
</protein>
<sequence length="190" mass="21727">MLTASSGAVVWEAKYESFGRALVDGGARVKNPLRFPGQYEDEETGLHYNWWRYYDPEVGRYLRMDPLYTNQIEGIVRIIFAEPRYLLTSQELNWYSYVLNNPLLYFDPFGLKSIRDRIRDAYDKVKDAENVKVECMGLFKNGELDCCSEDLDQCLKCTKAICEARGPVGSPQFGGCIIPLQNVCSVCLGY</sequence>
<organism evidence="3 4">
    <name type="scientific">Desulfobotulus pelophilus</name>
    <dbReference type="NCBI Taxonomy" id="2823377"/>
    <lineage>
        <taxon>Bacteria</taxon>
        <taxon>Pseudomonadati</taxon>
        <taxon>Thermodesulfobacteriota</taxon>
        <taxon>Desulfobacteria</taxon>
        <taxon>Desulfobacterales</taxon>
        <taxon>Desulfobacteraceae</taxon>
        <taxon>Desulfobotulus</taxon>
    </lineage>
</organism>
<dbReference type="InterPro" id="IPR022385">
    <property type="entry name" value="Rhs_assc_core"/>
</dbReference>
<feature type="domain" description="Teneurin-like YD-shell" evidence="2">
    <location>
        <begin position="4"/>
        <end position="72"/>
    </location>
</feature>
<evidence type="ECO:0000313" key="4">
    <source>
        <dbReference type="Proteomes" id="UP001209681"/>
    </source>
</evidence>
<dbReference type="Gene3D" id="2.180.10.10">
    <property type="entry name" value="RHS repeat-associated core"/>
    <property type="match status" value="1"/>
</dbReference>
<evidence type="ECO:0000256" key="1">
    <source>
        <dbReference type="ARBA" id="ARBA00022737"/>
    </source>
</evidence>
<keyword evidence="1" id="KW-0677">Repeat</keyword>
<reference evidence="3 4" key="1">
    <citation type="submission" date="2022-11" db="EMBL/GenBank/DDBJ databases">
        <title>Desulfobotulus tamanensis H1 sp. nov. - anaerobic, alkaliphilic, sulphate reducing bacterium isolated from terrestrial mud volcano.</title>
        <authorList>
            <person name="Frolova A."/>
            <person name="Merkel A.Y."/>
            <person name="Slobodkin A.I."/>
        </authorList>
    </citation>
    <scope>NUCLEOTIDE SEQUENCE [LARGE SCALE GENOMIC DNA]</scope>
    <source>
        <strain evidence="3 4">H1</strain>
    </source>
</reference>
<dbReference type="PANTHER" id="PTHR32305">
    <property type="match status" value="1"/>
</dbReference>
<dbReference type="PANTHER" id="PTHR32305:SF15">
    <property type="entry name" value="PROTEIN RHSA-RELATED"/>
    <property type="match status" value="1"/>
</dbReference>
<evidence type="ECO:0000313" key="3">
    <source>
        <dbReference type="EMBL" id="MCW7755472.1"/>
    </source>
</evidence>
<dbReference type="InterPro" id="IPR050708">
    <property type="entry name" value="T6SS_VgrG/RHS"/>
</dbReference>
<dbReference type="PRINTS" id="PR00394">
    <property type="entry name" value="RHSPROTEIN"/>
</dbReference>
<dbReference type="EMBL" id="JAPFPW010000062">
    <property type="protein sequence ID" value="MCW7755472.1"/>
    <property type="molecule type" value="Genomic_DNA"/>
</dbReference>
<keyword evidence="4" id="KW-1185">Reference proteome</keyword>
<comment type="caution">
    <text evidence="3">The sequence shown here is derived from an EMBL/GenBank/DDBJ whole genome shotgun (WGS) entry which is preliminary data.</text>
</comment>